<sequence length="367" mass="41171">MDIIEELRAYREKDIPYSRVLSSMCTVPHPVAVEAHRMFIETNLGDPGIFRGTVELEAKLMRLIGDILHCETPAGYICSGGTEANIQGIRAARNVQKKENPNIVIPKTAHFSFEKIGDILGVKIKRAGVDEEYKVDVGQVEDLMDENTVAIVGIAGTTELGQIDPIVELSKLAEERQVELHVDAAFGGLVIPFMDNPYPFDFQNRGVSSITIDPHKMGMATIPAGGIIFRNESYLRALEVETPYLTSKTQFTLTGTRPGTGVASAYAVLKSLGFEGMREVVKNCLKNTRILVEEMRDLGFEPVIEPVMNVVSFRTDEAERIKEELYRMRWVISTIREPKAIRFVVMPHVTEEVIKNFISDFRKVLRR</sequence>
<dbReference type="Proteomes" id="UP000028501">
    <property type="component" value="Chromosome"/>
</dbReference>
<dbReference type="AlphaFoldDB" id="A0A075WIG8"/>
<dbReference type="GO" id="GO:0019752">
    <property type="term" value="P:carboxylic acid metabolic process"/>
    <property type="evidence" value="ECO:0007669"/>
    <property type="project" value="InterPro"/>
</dbReference>
<accession>A0A075WIG8</accession>
<dbReference type="GO" id="GO:0004068">
    <property type="term" value="F:aspartate 1-decarboxylase activity"/>
    <property type="evidence" value="ECO:0007669"/>
    <property type="project" value="UniProtKB-UniRule"/>
</dbReference>
<dbReference type="InterPro" id="IPR020931">
    <property type="entry name" value="MfnA"/>
</dbReference>
<dbReference type="SUPFAM" id="SSF53383">
    <property type="entry name" value="PLP-dependent transferases"/>
    <property type="match status" value="1"/>
</dbReference>
<dbReference type="PANTHER" id="PTHR42735:SF6">
    <property type="entry name" value="SPHINGOSINE-1-PHOSPHATE LYASE 1"/>
    <property type="match status" value="1"/>
</dbReference>
<comment type="cofactor">
    <cofactor evidence="1 6 7">
        <name>pyridoxal 5'-phosphate</name>
        <dbReference type="ChEBI" id="CHEBI:597326"/>
    </cofactor>
</comment>
<keyword evidence="3 6" id="KW-0663">Pyridoxal phosphate</keyword>
<dbReference type="GO" id="GO:0030170">
    <property type="term" value="F:pyridoxal phosphate binding"/>
    <property type="evidence" value="ECO:0007669"/>
    <property type="project" value="UniProtKB-UniRule"/>
</dbReference>
<dbReference type="RefSeq" id="WP_010879496.1">
    <property type="nucleotide sequence ID" value="NZ_CP006577.1"/>
</dbReference>
<proteinExistence type="inferred from homology"/>
<dbReference type="InterPro" id="IPR002129">
    <property type="entry name" value="PyrdxlP-dep_de-COase"/>
</dbReference>
<comment type="similarity">
    <text evidence="6">Belongs to the group II decarboxylase family. MfnA subfamily.</text>
</comment>
<dbReference type="HAMAP" id="MF_01610">
    <property type="entry name" value="MfnA_decarbox"/>
    <property type="match status" value="1"/>
</dbReference>
<evidence type="ECO:0000256" key="2">
    <source>
        <dbReference type="ARBA" id="ARBA00022793"/>
    </source>
</evidence>
<dbReference type="Pfam" id="PF00282">
    <property type="entry name" value="Pyridoxal_deC"/>
    <property type="match status" value="1"/>
</dbReference>
<dbReference type="InterPro" id="IPR021115">
    <property type="entry name" value="Pyridoxal-P_BS"/>
</dbReference>
<dbReference type="Gene3D" id="3.90.1150.10">
    <property type="entry name" value="Aspartate Aminotransferase, domain 1"/>
    <property type="match status" value="1"/>
</dbReference>
<evidence type="ECO:0000256" key="7">
    <source>
        <dbReference type="PIRSR" id="PIRSR602129-50"/>
    </source>
</evidence>
<keyword evidence="4 6" id="KW-0456">Lyase</keyword>
<evidence type="ECO:0000256" key="5">
    <source>
        <dbReference type="ARBA" id="ARBA00038302"/>
    </source>
</evidence>
<dbReference type="GeneID" id="24795749"/>
<comment type="pathway">
    <text evidence="6">Cofactor biosynthesis; coenzyme A biosynthesis.</text>
</comment>
<comment type="function">
    <text evidence="6">Catalyzes the decarboxylation of L-aspartate to produce beta-alanine.</text>
</comment>
<protein>
    <recommendedName>
        <fullName evidence="6">Probable L-aspartate decarboxylase</fullName>
        <shortName evidence="6">ADC</shortName>
        <ecNumber evidence="6">4.1.1.11</ecNumber>
    </recommendedName>
</protein>
<evidence type="ECO:0000256" key="4">
    <source>
        <dbReference type="ARBA" id="ARBA00023239"/>
    </source>
</evidence>
<gene>
    <name evidence="6" type="primary">mfnA</name>
    <name evidence="8" type="ORF">AFULGI_00022680</name>
</gene>
<organism evidence="8 9">
    <name type="scientific">Archaeoglobus fulgidus DSM 8774</name>
    <dbReference type="NCBI Taxonomy" id="1344584"/>
    <lineage>
        <taxon>Archaea</taxon>
        <taxon>Methanobacteriati</taxon>
        <taxon>Methanobacteriota</taxon>
        <taxon>Archaeoglobi</taxon>
        <taxon>Archaeoglobales</taxon>
        <taxon>Archaeoglobaceae</taxon>
        <taxon>Archaeoglobus</taxon>
    </lineage>
</organism>
<dbReference type="InterPro" id="IPR015421">
    <property type="entry name" value="PyrdxlP-dep_Trfase_major"/>
</dbReference>
<dbReference type="PANTHER" id="PTHR42735">
    <property type="match status" value="1"/>
</dbReference>
<dbReference type="InterPro" id="IPR015424">
    <property type="entry name" value="PyrdxlP-dep_Trfase"/>
</dbReference>
<evidence type="ECO:0000256" key="3">
    <source>
        <dbReference type="ARBA" id="ARBA00022898"/>
    </source>
</evidence>
<dbReference type="InterPro" id="IPR015422">
    <property type="entry name" value="PyrdxlP-dep_Trfase_small"/>
</dbReference>
<evidence type="ECO:0000256" key="1">
    <source>
        <dbReference type="ARBA" id="ARBA00001933"/>
    </source>
</evidence>
<dbReference type="InterPro" id="IPR050477">
    <property type="entry name" value="GrpII_AminoAcid_Decarb"/>
</dbReference>
<dbReference type="HOGENOM" id="CLU_028929_2_1_2"/>
<dbReference type="EMBL" id="CP006577">
    <property type="protein sequence ID" value="AIG98994.1"/>
    <property type="molecule type" value="Genomic_DNA"/>
</dbReference>
<dbReference type="PROSITE" id="PS00392">
    <property type="entry name" value="DDC_GAD_HDC_YDC"/>
    <property type="match status" value="1"/>
</dbReference>
<keyword evidence="2 6" id="KW-0210">Decarboxylase</keyword>
<dbReference type="UniPathway" id="UPA00241"/>
<dbReference type="GO" id="GO:0015937">
    <property type="term" value="P:coenzyme A biosynthetic process"/>
    <property type="evidence" value="ECO:0007669"/>
    <property type="project" value="UniProtKB-UniRule"/>
</dbReference>
<dbReference type="SMR" id="A0A075WIG8"/>
<dbReference type="Gene3D" id="3.40.640.10">
    <property type="entry name" value="Type I PLP-dependent aspartate aminotransferase-like (Major domain)"/>
    <property type="match status" value="1"/>
</dbReference>
<comment type="similarity">
    <text evidence="5">Belongs to the group II decarboxylase family. Sphingosine-1-phosphate lyase subfamily.</text>
</comment>
<name>A0A075WIG8_ARCFL</name>
<dbReference type="KEGG" id="afg:AFULGI_00022680"/>
<evidence type="ECO:0000313" key="9">
    <source>
        <dbReference type="Proteomes" id="UP000028501"/>
    </source>
</evidence>
<dbReference type="EC" id="4.1.1.11" evidence="6"/>
<evidence type="ECO:0000256" key="6">
    <source>
        <dbReference type="HAMAP-Rule" id="MF_01610"/>
    </source>
</evidence>
<reference evidence="8 9" key="1">
    <citation type="submission" date="2013-07" db="EMBL/GenBank/DDBJ databases">
        <title>Genome of Archaeoglobus fulgidus.</title>
        <authorList>
            <person name="Fiebig A."/>
            <person name="Birkeland N.-K."/>
        </authorList>
    </citation>
    <scope>NUCLEOTIDE SEQUENCE [LARGE SCALE GENOMIC DNA]</scope>
    <source>
        <strain evidence="8 9">DSM 8774</strain>
    </source>
</reference>
<comment type="catalytic activity">
    <reaction evidence="6">
        <text>L-aspartate + H(+) = beta-alanine + CO2</text>
        <dbReference type="Rhea" id="RHEA:19497"/>
        <dbReference type="ChEBI" id="CHEBI:15378"/>
        <dbReference type="ChEBI" id="CHEBI:16526"/>
        <dbReference type="ChEBI" id="CHEBI:29991"/>
        <dbReference type="ChEBI" id="CHEBI:57966"/>
        <dbReference type="EC" id="4.1.1.11"/>
    </reaction>
</comment>
<evidence type="ECO:0000313" key="8">
    <source>
        <dbReference type="EMBL" id="AIG98994.1"/>
    </source>
</evidence>
<feature type="modified residue" description="N6-(pyridoxal phosphate)lysine" evidence="6 7">
    <location>
        <position position="216"/>
    </location>
</feature>
<dbReference type="NCBIfam" id="TIGR03812">
    <property type="entry name" value="tyr_de_CO2_Arch"/>
    <property type="match status" value="1"/>
</dbReference>